<evidence type="ECO:0000256" key="2">
    <source>
        <dbReference type="ARBA" id="ARBA00009477"/>
    </source>
</evidence>
<gene>
    <name evidence="8" type="ordered locus">NE1082</name>
</gene>
<dbReference type="GO" id="GO:1990195">
    <property type="term" value="C:macrolide transmembrane transporter complex"/>
    <property type="evidence" value="ECO:0007669"/>
    <property type="project" value="InterPro"/>
</dbReference>
<proteinExistence type="inferred from homology"/>
<evidence type="ECO:0000256" key="3">
    <source>
        <dbReference type="ARBA" id="ARBA00022448"/>
    </source>
</evidence>
<keyword evidence="9" id="KW-1185">Reference proteome</keyword>
<dbReference type="PANTHER" id="PTHR30469:SF33">
    <property type="entry name" value="SLR1207 PROTEIN"/>
    <property type="match status" value="1"/>
</dbReference>
<feature type="domain" description="Multidrug resistance protein MdtA-like barrel-sandwich hybrid" evidence="6">
    <location>
        <begin position="63"/>
        <end position="216"/>
    </location>
</feature>
<sequence>MAVSTSGRRKNRWLFLLLLIVLLTGTGMWWQGDADPAYQTVPVARGDIEASVAAIGTLQPLKSVEIGAQVSGQIMRLHVEVGDTVEKGQLLAEIDARVHQATVDAGRAQLAGLRAQLADQRAQHELAKQQYARQQQMEKDDATRLEDVQVAAAALKSAAARIDQLRAQIQQVSSTLKGNETLLGFTRIYAPIAGVVVGVDAKEGQTLNATYQIPTVLRVADLTRMTVWTDVSEADIRQIKAGMPVYFTTLGGDRRRWHSTVRQILPAPPQAVPAQGGGDNNKTPAAGTKAVQYTVLFDVDNSDGELMPQMTAQVIFMIASASNVLTVPIPALSSVERKDQNDLYQARILGQDGQVQVRELQLGIRNRLQGEVVAGLKEGEQIIVSEQTESTKPRRFRW</sequence>
<dbReference type="Pfam" id="PF25917">
    <property type="entry name" value="BSH_RND"/>
    <property type="match status" value="1"/>
</dbReference>
<dbReference type="KEGG" id="neu:NE1082"/>
<accession>Q82VK0</accession>
<evidence type="ECO:0000313" key="8">
    <source>
        <dbReference type="EMBL" id="CAD84993.1"/>
    </source>
</evidence>
<keyword evidence="3" id="KW-0813">Transport</keyword>
<feature type="domain" description="Multidrug resistance protein MdtA-like C-terminal permuted SH3" evidence="7">
    <location>
        <begin position="323"/>
        <end position="386"/>
    </location>
</feature>
<dbReference type="HOGENOM" id="CLU_018816_14_1_4"/>
<dbReference type="GO" id="GO:0030313">
    <property type="term" value="C:cell envelope"/>
    <property type="evidence" value="ECO:0007669"/>
    <property type="project" value="UniProtKB-SubCell"/>
</dbReference>
<evidence type="ECO:0000259" key="6">
    <source>
        <dbReference type="Pfam" id="PF25917"/>
    </source>
</evidence>
<dbReference type="InterPro" id="IPR058627">
    <property type="entry name" value="MdtA-like_C"/>
</dbReference>
<evidence type="ECO:0000313" key="9">
    <source>
        <dbReference type="Proteomes" id="UP000001416"/>
    </source>
</evidence>
<dbReference type="Gene3D" id="6.20.50.140">
    <property type="match status" value="1"/>
</dbReference>
<evidence type="ECO:0000256" key="4">
    <source>
        <dbReference type="ARBA" id="ARBA00023054"/>
    </source>
</evidence>
<dbReference type="Gene3D" id="2.40.50.100">
    <property type="match status" value="1"/>
</dbReference>
<dbReference type="PhylomeDB" id="Q82VK0"/>
<dbReference type="AlphaFoldDB" id="Q82VK0"/>
<dbReference type="OrthoDB" id="9784484at2"/>
<evidence type="ECO:0000259" key="7">
    <source>
        <dbReference type="Pfam" id="PF25967"/>
    </source>
</evidence>
<reference evidence="8 9" key="1">
    <citation type="journal article" date="2003" name="J. Bacteriol.">
        <title>Complete genome sequence of the ammonia-oxidizing bacterium and obligate chemolithoautotroph Nitrosomonas europaea.</title>
        <authorList>
            <person name="Chain P."/>
            <person name="Lamerdin J."/>
            <person name="Larimer F."/>
            <person name="Regala W."/>
            <person name="Land M."/>
            <person name="Hauser L."/>
            <person name="Hooper A."/>
            <person name="Klotz M."/>
            <person name="Norton J."/>
            <person name="Sayavedra-Soto L."/>
            <person name="Arciero D."/>
            <person name="Hommes N."/>
            <person name="Whittaker M."/>
            <person name="Arp D."/>
        </authorList>
    </citation>
    <scope>NUCLEOTIDE SEQUENCE [LARGE SCALE GENOMIC DNA]</scope>
    <source>
        <strain evidence="9">ATCC 19718 / CIP 103999 / KCTC 2705 / NBRC 14298</strain>
    </source>
</reference>
<dbReference type="PANTHER" id="PTHR30469">
    <property type="entry name" value="MULTIDRUG RESISTANCE PROTEIN MDTA"/>
    <property type="match status" value="1"/>
</dbReference>
<dbReference type="SUPFAM" id="SSF111369">
    <property type="entry name" value="HlyD-like secretion proteins"/>
    <property type="match status" value="1"/>
</dbReference>
<protein>
    <submittedName>
        <fullName evidence="8">Uncharacterized protein</fullName>
    </submittedName>
</protein>
<comment type="similarity">
    <text evidence="2">Belongs to the membrane fusion protein (MFP) (TC 8.A.1) family.</text>
</comment>
<comment type="subcellular location">
    <subcellularLocation>
        <location evidence="1">Cell envelope</location>
    </subcellularLocation>
</comment>
<dbReference type="RefSeq" id="WP_011111681.1">
    <property type="nucleotide sequence ID" value="NC_004757.1"/>
</dbReference>
<dbReference type="GeneID" id="87104267"/>
<dbReference type="Proteomes" id="UP000001416">
    <property type="component" value="Chromosome"/>
</dbReference>
<dbReference type="Gene3D" id="6.10.140.1990">
    <property type="match status" value="1"/>
</dbReference>
<dbReference type="GO" id="GO:1990281">
    <property type="term" value="C:efflux pump complex"/>
    <property type="evidence" value="ECO:0007669"/>
    <property type="project" value="TreeGrafter"/>
</dbReference>
<dbReference type="Gene3D" id="2.40.30.170">
    <property type="match status" value="1"/>
</dbReference>
<feature type="coiled-coil region" evidence="5">
    <location>
        <begin position="110"/>
        <end position="175"/>
    </location>
</feature>
<dbReference type="InterPro" id="IPR030190">
    <property type="entry name" value="MacA_alpha-hairpin_sf"/>
</dbReference>
<dbReference type="Pfam" id="PF25967">
    <property type="entry name" value="RND-MFP_C"/>
    <property type="match status" value="1"/>
</dbReference>
<keyword evidence="4 5" id="KW-0175">Coiled coil</keyword>
<dbReference type="EMBL" id="AL954747">
    <property type="protein sequence ID" value="CAD84993.1"/>
    <property type="molecule type" value="Genomic_DNA"/>
</dbReference>
<evidence type="ECO:0000256" key="1">
    <source>
        <dbReference type="ARBA" id="ARBA00004196"/>
    </source>
</evidence>
<dbReference type="InterPro" id="IPR006143">
    <property type="entry name" value="RND_pump_MFP"/>
</dbReference>
<dbReference type="eggNOG" id="COG0845">
    <property type="taxonomic scope" value="Bacteria"/>
</dbReference>
<dbReference type="GO" id="GO:0015562">
    <property type="term" value="F:efflux transmembrane transporter activity"/>
    <property type="evidence" value="ECO:0007669"/>
    <property type="project" value="TreeGrafter"/>
</dbReference>
<dbReference type="GO" id="GO:0019898">
    <property type="term" value="C:extrinsic component of membrane"/>
    <property type="evidence" value="ECO:0007669"/>
    <property type="project" value="InterPro"/>
</dbReference>
<dbReference type="STRING" id="228410.NE1082"/>
<dbReference type="NCBIfam" id="TIGR01730">
    <property type="entry name" value="RND_mfp"/>
    <property type="match status" value="1"/>
</dbReference>
<organism evidence="8 9">
    <name type="scientific">Nitrosomonas europaea (strain ATCC 19718 / CIP 103999 / KCTC 2705 / NBRC 14298)</name>
    <dbReference type="NCBI Taxonomy" id="228410"/>
    <lineage>
        <taxon>Bacteria</taxon>
        <taxon>Pseudomonadati</taxon>
        <taxon>Pseudomonadota</taxon>
        <taxon>Betaproteobacteria</taxon>
        <taxon>Nitrosomonadales</taxon>
        <taxon>Nitrosomonadaceae</taxon>
        <taxon>Nitrosomonas</taxon>
    </lineage>
</organism>
<dbReference type="GO" id="GO:1990961">
    <property type="term" value="P:xenobiotic detoxification by transmembrane export across the plasma membrane"/>
    <property type="evidence" value="ECO:0007669"/>
    <property type="project" value="InterPro"/>
</dbReference>
<evidence type="ECO:0000256" key="5">
    <source>
        <dbReference type="SAM" id="Coils"/>
    </source>
</evidence>
<name>Q82VK0_NITEU</name>
<dbReference type="InterPro" id="IPR058625">
    <property type="entry name" value="MdtA-like_BSH"/>
</dbReference>